<keyword evidence="2" id="KW-1185">Reference proteome</keyword>
<dbReference type="Proteomes" id="UP000015559">
    <property type="component" value="Chromosome"/>
</dbReference>
<evidence type="ECO:0000313" key="1">
    <source>
        <dbReference type="EMBL" id="BAN35650.1"/>
    </source>
</evidence>
<dbReference type="KEGG" id="sdr:SCD_n01839"/>
<dbReference type="AlphaFoldDB" id="S6AAD1"/>
<reference evidence="1 2" key="1">
    <citation type="journal article" date="2012" name="Appl. Environ. Microbiol.">
        <title>Draft genome sequence of a psychrotolerant sulfur-oxidizing bacterium, Sulfuricella denitrificans skB26, and proteomic insights into cold adaptation.</title>
        <authorList>
            <person name="Watanabe T."/>
            <person name="Kojima H."/>
            <person name="Fukui M."/>
        </authorList>
    </citation>
    <scope>NUCLEOTIDE SEQUENCE [LARGE SCALE GENOMIC DNA]</scope>
    <source>
        <strain evidence="2">skB26</strain>
    </source>
</reference>
<name>S6AAD1_SULDS</name>
<evidence type="ECO:0008006" key="3">
    <source>
        <dbReference type="Google" id="ProtNLM"/>
    </source>
</evidence>
<proteinExistence type="predicted"/>
<dbReference type="RefSeq" id="WP_009204841.1">
    <property type="nucleotide sequence ID" value="NC_022357.1"/>
</dbReference>
<sequence>MTSNDETSMEQRILRVMRKVLGSVVKDTTPQPGMHHALSQQTIEDIKACFALISAREMELAKEAGIAEERPHYSDDTKKAKVVPITRSSLKSVKPKE</sequence>
<accession>S6AAD1</accession>
<dbReference type="STRING" id="1163617.SCD_n01839"/>
<organism evidence="1 2">
    <name type="scientific">Sulfuricella denitrificans (strain DSM 22764 / NBRC 105220 / skB26)</name>
    <dbReference type="NCBI Taxonomy" id="1163617"/>
    <lineage>
        <taxon>Bacteria</taxon>
        <taxon>Pseudomonadati</taxon>
        <taxon>Pseudomonadota</taxon>
        <taxon>Betaproteobacteria</taxon>
        <taxon>Nitrosomonadales</taxon>
        <taxon>Sulfuricellaceae</taxon>
        <taxon>Sulfuricella</taxon>
    </lineage>
</organism>
<dbReference type="EMBL" id="AP013066">
    <property type="protein sequence ID" value="BAN35650.1"/>
    <property type="molecule type" value="Genomic_DNA"/>
</dbReference>
<protein>
    <recommendedName>
        <fullName evidence="3">Segregation and condensation protein A</fullName>
    </recommendedName>
</protein>
<evidence type="ECO:0000313" key="2">
    <source>
        <dbReference type="Proteomes" id="UP000015559"/>
    </source>
</evidence>
<dbReference type="eggNOG" id="ENOG50336QI">
    <property type="taxonomic scope" value="Bacteria"/>
</dbReference>
<dbReference type="HOGENOM" id="CLU_186208_0_0_4"/>
<gene>
    <name evidence="1" type="ORF">SCD_n01839</name>
</gene>
<dbReference type="OrthoDB" id="9795846at2"/>